<dbReference type="KEGG" id="tpal:117639611"/>
<dbReference type="PANTHER" id="PTHR47156:SF10">
    <property type="entry name" value="E3 UBIQUITIN-PROTEIN LIGASE TRIM-21-RELATED"/>
    <property type="match status" value="1"/>
</dbReference>
<sequence>MPSRASPAALRDKGFYLIGFRACKINWRSAIRITGLCVPQFVSRLKALCILCLSIAGGITSFAPEERKLEVVSWSSFGTKAMECHICMEDFDSTLRRPKCIVPCGHTVCQQCLGNLKNQVCPVCRKEFSGPLTSLLDNYAVLNLVENKQRPKSPSSTSIPTNK</sequence>
<dbReference type="PANTHER" id="PTHR47156">
    <property type="entry name" value="PROTEIN CBG20824"/>
    <property type="match status" value="1"/>
</dbReference>
<dbReference type="InterPro" id="IPR001841">
    <property type="entry name" value="Znf_RING"/>
</dbReference>
<gene>
    <name evidence="7" type="primary">LOC117639611</name>
</gene>
<dbReference type="RefSeq" id="XP_034231341.1">
    <property type="nucleotide sequence ID" value="XM_034375450.1"/>
</dbReference>
<dbReference type="InterPro" id="IPR017907">
    <property type="entry name" value="Znf_RING_CS"/>
</dbReference>
<dbReference type="AlphaFoldDB" id="A0A6P8Y5T0"/>
<dbReference type="PROSITE" id="PS00518">
    <property type="entry name" value="ZF_RING_1"/>
    <property type="match status" value="1"/>
</dbReference>
<dbReference type="GO" id="GO:0008270">
    <property type="term" value="F:zinc ion binding"/>
    <property type="evidence" value="ECO:0007669"/>
    <property type="project" value="UniProtKB-KW"/>
</dbReference>
<dbReference type="Pfam" id="PF14634">
    <property type="entry name" value="zf-RING_5"/>
    <property type="match status" value="1"/>
</dbReference>
<reference evidence="7" key="1">
    <citation type="submission" date="2025-08" db="UniProtKB">
        <authorList>
            <consortium name="RefSeq"/>
        </authorList>
    </citation>
    <scope>IDENTIFICATION</scope>
    <source>
        <tissue evidence="7">Total insect</tissue>
    </source>
</reference>
<keyword evidence="2 4" id="KW-0863">Zinc-finger</keyword>
<dbReference type="InterPro" id="IPR013083">
    <property type="entry name" value="Znf_RING/FYVE/PHD"/>
</dbReference>
<feature type="domain" description="RING-type" evidence="5">
    <location>
        <begin position="84"/>
        <end position="125"/>
    </location>
</feature>
<name>A0A6P8Y5T0_THRPL</name>
<proteinExistence type="predicted"/>
<dbReference type="InterPro" id="IPR052667">
    <property type="entry name" value="E3_ubiquitin-ligase_RING"/>
</dbReference>
<evidence type="ECO:0000256" key="3">
    <source>
        <dbReference type="ARBA" id="ARBA00022833"/>
    </source>
</evidence>
<dbReference type="GeneID" id="117639611"/>
<keyword evidence="3" id="KW-0862">Zinc</keyword>
<dbReference type="InParanoid" id="A0A6P8Y5T0"/>
<dbReference type="OrthoDB" id="2163411at2759"/>
<evidence type="ECO:0000256" key="2">
    <source>
        <dbReference type="ARBA" id="ARBA00022771"/>
    </source>
</evidence>
<organism evidence="7">
    <name type="scientific">Thrips palmi</name>
    <name type="common">Melon thrips</name>
    <dbReference type="NCBI Taxonomy" id="161013"/>
    <lineage>
        <taxon>Eukaryota</taxon>
        <taxon>Metazoa</taxon>
        <taxon>Ecdysozoa</taxon>
        <taxon>Arthropoda</taxon>
        <taxon>Hexapoda</taxon>
        <taxon>Insecta</taxon>
        <taxon>Pterygota</taxon>
        <taxon>Neoptera</taxon>
        <taxon>Paraneoptera</taxon>
        <taxon>Thysanoptera</taxon>
        <taxon>Terebrantia</taxon>
        <taxon>Thripoidea</taxon>
        <taxon>Thripidae</taxon>
        <taxon>Thrips</taxon>
    </lineage>
</organism>
<evidence type="ECO:0000313" key="7">
    <source>
        <dbReference type="RefSeq" id="XP_034231341.1"/>
    </source>
</evidence>
<evidence type="ECO:0000256" key="4">
    <source>
        <dbReference type="PROSITE-ProRule" id="PRU00175"/>
    </source>
</evidence>
<evidence type="ECO:0000313" key="6">
    <source>
        <dbReference type="Proteomes" id="UP000515158"/>
    </source>
</evidence>
<accession>A0A6P8Y5T0</accession>
<dbReference type="Proteomes" id="UP000515158">
    <property type="component" value="Unplaced"/>
</dbReference>
<protein>
    <submittedName>
        <fullName evidence="7">RING finger protein 141-like</fullName>
    </submittedName>
</protein>
<dbReference type="PROSITE" id="PS50089">
    <property type="entry name" value="ZF_RING_2"/>
    <property type="match status" value="1"/>
</dbReference>
<dbReference type="SUPFAM" id="SSF57850">
    <property type="entry name" value="RING/U-box"/>
    <property type="match status" value="1"/>
</dbReference>
<keyword evidence="6" id="KW-1185">Reference proteome</keyword>
<keyword evidence="1" id="KW-0479">Metal-binding</keyword>
<evidence type="ECO:0000256" key="1">
    <source>
        <dbReference type="ARBA" id="ARBA00022723"/>
    </source>
</evidence>
<dbReference type="SMART" id="SM00184">
    <property type="entry name" value="RING"/>
    <property type="match status" value="1"/>
</dbReference>
<dbReference type="Gene3D" id="3.30.40.10">
    <property type="entry name" value="Zinc/RING finger domain, C3HC4 (zinc finger)"/>
    <property type="match status" value="1"/>
</dbReference>
<evidence type="ECO:0000259" key="5">
    <source>
        <dbReference type="PROSITE" id="PS50089"/>
    </source>
</evidence>